<dbReference type="GO" id="GO:0003677">
    <property type="term" value="F:DNA binding"/>
    <property type="evidence" value="ECO:0007669"/>
    <property type="project" value="UniProtKB-UniRule"/>
</dbReference>
<dbReference type="InterPro" id="IPR013324">
    <property type="entry name" value="RNA_pol_sigma_r3/r4-like"/>
</dbReference>
<dbReference type="NCBIfam" id="TIGR02479">
    <property type="entry name" value="FliA_WhiG"/>
    <property type="match status" value="1"/>
</dbReference>
<keyword evidence="4 6" id="KW-0238">DNA-binding</keyword>
<dbReference type="CDD" id="cd06171">
    <property type="entry name" value="Sigma70_r4"/>
    <property type="match status" value="1"/>
</dbReference>
<name>A0A1H2PK16_9BURK</name>
<reference evidence="9" key="1">
    <citation type="submission" date="2016-09" db="EMBL/GenBank/DDBJ databases">
        <authorList>
            <person name="Varghese N."/>
            <person name="Submissions S."/>
        </authorList>
    </citation>
    <scope>NUCLEOTIDE SEQUENCE [LARGE SCALE GENOMIC DNA]</scope>
    <source>
        <strain evidence="9">JS23</strain>
    </source>
</reference>
<dbReference type="InterPro" id="IPR028617">
    <property type="entry name" value="Sigma70_FliA"/>
</dbReference>
<sequence>MYTASGKRDPSDAVKRFAPLVRRLALQLAAKLPSSVDLDDLIQAGMIGLLDATQRYQGDQGAQFETYATQRVRGAMLDQLRENDWLPRSMRSNARRVERAIQALEQQLGQAPSESAVAESLEMPLDEYQSLLGDLHGSQLVYYEDFDQRGGDEPFLDRHCVDPNDPLATLLDGAFRQALIDAIERLPDREKLLLSLYYEQGLNLREIGAVIEVSESRVCQLHSQAMARLRARLRDFAAADVS</sequence>
<dbReference type="AlphaFoldDB" id="A0A1H2PK16"/>
<keyword evidence="2 6" id="KW-0805">Transcription regulation</keyword>
<protein>
    <recommendedName>
        <fullName evidence="6">RNA polymerase sigma factor FliA</fullName>
    </recommendedName>
    <alternativeName>
        <fullName evidence="6">RNA polymerase sigma factor for flagellar operon</fullName>
    </alternativeName>
    <alternativeName>
        <fullName evidence="6">Sigma F</fullName>
    </alternativeName>
    <alternativeName>
        <fullName evidence="6">Sigma-28</fullName>
    </alternativeName>
</protein>
<feature type="region of interest" description="Sigma-70 factor domain-4" evidence="6">
    <location>
        <begin position="182"/>
        <end position="230"/>
    </location>
</feature>
<dbReference type="InterPro" id="IPR007624">
    <property type="entry name" value="RNA_pol_sigma70_r3"/>
</dbReference>
<feature type="region of interest" description="Sigma-70 factor domain-3" evidence="6">
    <location>
        <begin position="93"/>
        <end position="163"/>
    </location>
</feature>
<dbReference type="SUPFAM" id="SSF88659">
    <property type="entry name" value="Sigma3 and sigma4 domains of RNA polymerase sigma factors"/>
    <property type="match status" value="2"/>
</dbReference>
<comment type="similarity">
    <text evidence="6">Belongs to the sigma-70 factor family. FliA subfamily.</text>
</comment>
<dbReference type="OrthoDB" id="9799825at2"/>
<dbReference type="Pfam" id="PF04542">
    <property type="entry name" value="Sigma70_r2"/>
    <property type="match status" value="1"/>
</dbReference>
<dbReference type="InterPro" id="IPR007627">
    <property type="entry name" value="RNA_pol_sigma70_r2"/>
</dbReference>
<dbReference type="GO" id="GO:0003899">
    <property type="term" value="F:DNA-directed RNA polymerase activity"/>
    <property type="evidence" value="ECO:0007669"/>
    <property type="project" value="InterPro"/>
</dbReference>
<dbReference type="PIRSF" id="PIRSF000770">
    <property type="entry name" value="RNA_pol_sigma-SigE/K"/>
    <property type="match status" value="1"/>
</dbReference>
<dbReference type="InterPro" id="IPR014284">
    <property type="entry name" value="RNA_pol_sigma-70_dom"/>
</dbReference>
<dbReference type="InterPro" id="IPR012845">
    <property type="entry name" value="RNA_pol_sigma_FliA_WhiG"/>
</dbReference>
<dbReference type="NCBIfam" id="NF005413">
    <property type="entry name" value="PRK06986.1"/>
    <property type="match status" value="1"/>
</dbReference>
<dbReference type="PANTHER" id="PTHR30385:SF7">
    <property type="entry name" value="RNA POLYMERASE SIGMA FACTOR FLIA"/>
    <property type="match status" value="1"/>
</dbReference>
<dbReference type="SUPFAM" id="SSF88946">
    <property type="entry name" value="Sigma2 domain of RNA polymerase sigma factors"/>
    <property type="match status" value="1"/>
</dbReference>
<dbReference type="Pfam" id="PF04545">
    <property type="entry name" value="Sigma70_r4"/>
    <property type="match status" value="1"/>
</dbReference>
<dbReference type="GO" id="GO:0016987">
    <property type="term" value="F:sigma factor activity"/>
    <property type="evidence" value="ECO:0007669"/>
    <property type="project" value="UniProtKB-UniRule"/>
</dbReference>
<evidence type="ECO:0000256" key="5">
    <source>
        <dbReference type="ARBA" id="ARBA00023163"/>
    </source>
</evidence>
<evidence type="ECO:0000256" key="4">
    <source>
        <dbReference type="ARBA" id="ARBA00023125"/>
    </source>
</evidence>
<evidence type="ECO:0000259" key="7">
    <source>
        <dbReference type="PROSITE" id="PS00716"/>
    </source>
</evidence>
<dbReference type="InterPro" id="IPR000943">
    <property type="entry name" value="RNA_pol_sigma70"/>
</dbReference>
<evidence type="ECO:0000313" key="9">
    <source>
        <dbReference type="Proteomes" id="UP000243719"/>
    </source>
</evidence>
<comment type="function">
    <text evidence="6">Sigma factors are initiation factors that promote the attachment of RNA polymerase to specific initiation sites and are then released. This sigma factor controls the expression of flagella-related genes.</text>
</comment>
<evidence type="ECO:0000256" key="3">
    <source>
        <dbReference type="ARBA" id="ARBA00023082"/>
    </source>
</evidence>
<keyword evidence="5 6" id="KW-0804">Transcription</keyword>
<accession>A0A1H2PK16</accession>
<dbReference type="STRING" id="1770053.SAMN05216551_101493"/>
<keyword evidence="9" id="KW-1185">Reference proteome</keyword>
<feature type="domain" description="RNA polymerase sigma-70" evidence="7">
    <location>
        <begin position="203"/>
        <end position="229"/>
    </location>
</feature>
<evidence type="ECO:0000313" key="8">
    <source>
        <dbReference type="EMBL" id="SDV46624.1"/>
    </source>
</evidence>
<evidence type="ECO:0000256" key="1">
    <source>
        <dbReference type="ARBA" id="ARBA00022490"/>
    </source>
</evidence>
<feature type="short sequence motif" description="Interaction with polymerase core subunit RpoC" evidence="6">
    <location>
        <begin position="40"/>
        <end position="43"/>
    </location>
</feature>
<dbReference type="Proteomes" id="UP000243719">
    <property type="component" value="Unassembled WGS sequence"/>
</dbReference>
<evidence type="ECO:0000256" key="2">
    <source>
        <dbReference type="ARBA" id="ARBA00023015"/>
    </source>
</evidence>
<dbReference type="GO" id="GO:0006352">
    <property type="term" value="P:DNA-templated transcription initiation"/>
    <property type="evidence" value="ECO:0007669"/>
    <property type="project" value="UniProtKB-UniRule"/>
</dbReference>
<keyword evidence="1 6" id="KW-0963">Cytoplasm</keyword>
<dbReference type="RefSeq" id="WP_091904187.1">
    <property type="nucleotide sequence ID" value="NZ_FNLO01000001.1"/>
</dbReference>
<evidence type="ECO:0000256" key="6">
    <source>
        <dbReference type="HAMAP-Rule" id="MF_00962"/>
    </source>
</evidence>
<dbReference type="InterPro" id="IPR013325">
    <property type="entry name" value="RNA_pol_sigma_r2"/>
</dbReference>
<dbReference type="Pfam" id="PF04539">
    <property type="entry name" value="Sigma70_r3"/>
    <property type="match status" value="1"/>
</dbReference>
<dbReference type="EMBL" id="FNLO01000001">
    <property type="protein sequence ID" value="SDV46624.1"/>
    <property type="molecule type" value="Genomic_DNA"/>
</dbReference>
<organism evidence="8 9">
    <name type="scientific">Chitinasiproducens palmae</name>
    <dbReference type="NCBI Taxonomy" id="1770053"/>
    <lineage>
        <taxon>Bacteria</taxon>
        <taxon>Pseudomonadati</taxon>
        <taxon>Pseudomonadota</taxon>
        <taxon>Betaproteobacteria</taxon>
        <taxon>Burkholderiales</taxon>
        <taxon>Burkholderiaceae</taxon>
        <taxon>Chitinasiproducens</taxon>
    </lineage>
</organism>
<feature type="region of interest" description="Sigma-70 factor domain-2" evidence="6">
    <location>
        <begin position="13"/>
        <end position="85"/>
    </location>
</feature>
<keyword evidence="3 6" id="KW-0731">Sigma factor</keyword>
<dbReference type="HAMAP" id="MF_00962">
    <property type="entry name" value="Sigma70_FliA"/>
    <property type="match status" value="1"/>
</dbReference>
<dbReference type="GO" id="GO:0005737">
    <property type="term" value="C:cytoplasm"/>
    <property type="evidence" value="ECO:0007669"/>
    <property type="project" value="UniProtKB-SubCell"/>
</dbReference>
<dbReference type="PRINTS" id="PR00046">
    <property type="entry name" value="SIGMA70FCT"/>
</dbReference>
<dbReference type="NCBIfam" id="TIGR02937">
    <property type="entry name" value="sigma70-ECF"/>
    <property type="match status" value="1"/>
</dbReference>
<dbReference type="PANTHER" id="PTHR30385">
    <property type="entry name" value="SIGMA FACTOR F FLAGELLAR"/>
    <property type="match status" value="1"/>
</dbReference>
<dbReference type="InterPro" id="IPR007630">
    <property type="entry name" value="RNA_pol_sigma70_r4"/>
</dbReference>
<gene>
    <name evidence="6" type="primary">fliA</name>
    <name evidence="8" type="ORF">SAMN05216551_101493</name>
</gene>
<dbReference type="Gene3D" id="1.10.1740.10">
    <property type="match status" value="1"/>
</dbReference>
<proteinExistence type="inferred from homology"/>
<comment type="subcellular location">
    <subcellularLocation>
        <location evidence="6">Cytoplasm</location>
    </subcellularLocation>
</comment>
<feature type="DNA-binding region" description="H-T-H motif" evidence="6">
    <location>
        <begin position="204"/>
        <end position="223"/>
    </location>
</feature>
<dbReference type="Gene3D" id="1.20.140.160">
    <property type="match status" value="1"/>
</dbReference>
<dbReference type="PROSITE" id="PS00716">
    <property type="entry name" value="SIGMA70_2"/>
    <property type="match status" value="1"/>
</dbReference>